<organism evidence="1 2">
    <name type="scientific">Micromonospora sonneratiae</name>
    <dbReference type="NCBI Taxonomy" id="1184706"/>
    <lineage>
        <taxon>Bacteria</taxon>
        <taxon>Bacillati</taxon>
        <taxon>Actinomycetota</taxon>
        <taxon>Actinomycetes</taxon>
        <taxon>Micromonosporales</taxon>
        <taxon>Micromonosporaceae</taxon>
        <taxon>Micromonospora</taxon>
    </lineage>
</organism>
<comment type="caution">
    <text evidence="1">The sequence shown here is derived from an EMBL/GenBank/DDBJ whole genome shotgun (WGS) entry which is preliminary data.</text>
</comment>
<sequence>MPAPRSSRRTARTSPGWQPPSLAIVIIVDGWTRSTFRSLLDEGMLPELADWLGQGGELIHDVISVIPSVSLASHATLLTGQPPRRHGIPAHLWMHPVSRQVVNYQTRAVRRLNSDLTPDTATVFEYYPDSTATQTLVTRGASSVTRLATQNSLRLLRRMTSQLRRTPWGLHVCWLPAGDTAAHRFGPDSVEVAREMRTVSTAVGELLDELQKLGVRQRTSLVLVPDHGHRRSLTSTPLQRVQNALRDVAPTWDVRVNPVVALGPTAPDDVVALTSGGSSLHVYPPDHLGPRGAGELIEAMSGCGEFGLVVGQLTDSSHLVASADGTARLEWQDGKTDAHYTVTSGSDPLRLALDESGTIDLDTPRLDQPYPDFVAQYLSSIVPGRSAPILAFAQPNRYFTTGPRPAWRFGFHRGSHGGPLADEVLVSAIVQRAEARAGEMPNGPVRSRDLLRFCGILPLLDGPS</sequence>
<dbReference type="PANTHER" id="PTHR10151:SF120">
    <property type="entry name" value="BIS(5'-ADENOSYL)-TRIPHOSPHATASE"/>
    <property type="match status" value="1"/>
</dbReference>
<dbReference type="RefSeq" id="WP_377574710.1">
    <property type="nucleotide sequence ID" value="NZ_JBHTMP010000045.1"/>
</dbReference>
<keyword evidence="2" id="KW-1185">Reference proteome</keyword>
<dbReference type="Proteomes" id="UP001597260">
    <property type="component" value="Unassembled WGS sequence"/>
</dbReference>
<evidence type="ECO:0000313" key="2">
    <source>
        <dbReference type="Proteomes" id="UP001597260"/>
    </source>
</evidence>
<proteinExistence type="predicted"/>
<dbReference type="PANTHER" id="PTHR10151">
    <property type="entry name" value="ECTONUCLEOTIDE PYROPHOSPHATASE/PHOSPHODIESTERASE"/>
    <property type="match status" value="1"/>
</dbReference>
<dbReference type="EMBL" id="JBHTMP010000045">
    <property type="protein sequence ID" value="MFD1324303.1"/>
    <property type="molecule type" value="Genomic_DNA"/>
</dbReference>
<evidence type="ECO:0000313" key="1">
    <source>
        <dbReference type="EMBL" id="MFD1324303.1"/>
    </source>
</evidence>
<dbReference type="Gene3D" id="3.40.720.10">
    <property type="entry name" value="Alkaline Phosphatase, subunit A"/>
    <property type="match status" value="1"/>
</dbReference>
<dbReference type="SUPFAM" id="SSF53649">
    <property type="entry name" value="Alkaline phosphatase-like"/>
    <property type="match status" value="1"/>
</dbReference>
<dbReference type="InterPro" id="IPR002591">
    <property type="entry name" value="Phosphodiest/P_Trfase"/>
</dbReference>
<accession>A0ABW3YIE7</accession>
<gene>
    <name evidence="1" type="ORF">ACFQ4H_24770</name>
</gene>
<name>A0ABW3YIE7_9ACTN</name>
<dbReference type="InterPro" id="IPR017850">
    <property type="entry name" value="Alkaline_phosphatase_core_sf"/>
</dbReference>
<reference evidence="2" key="1">
    <citation type="journal article" date="2019" name="Int. J. Syst. Evol. Microbiol.">
        <title>The Global Catalogue of Microorganisms (GCM) 10K type strain sequencing project: providing services to taxonomists for standard genome sequencing and annotation.</title>
        <authorList>
            <consortium name="The Broad Institute Genomics Platform"/>
            <consortium name="The Broad Institute Genome Sequencing Center for Infectious Disease"/>
            <person name="Wu L."/>
            <person name="Ma J."/>
        </authorList>
    </citation>
    <scope>NUCLEOTIDE SEQUENCE [LARGE SCALE GENOMIC DNA]</scope>
    <source>
        <strain evidence="2">JCM 31037</strain>
    </source>
</reference>
<dbReference type="Pfam" id="PF01663">
    <property type="entry name" value="Phosphodiest"/>
    <property type="match status" value="1"/>
</dbReference>
<protein>
    <submittedName>
        <fullName evidence="1">Alkaline phosphatase family protein</fullName>
    </submittedName>
</protein>